<sequence length="143" mass="15642">MERSTEDIDARYSNKIIDEVATEMAAEYVLPARWLNSHATAFIPDGAEWAANIPGTPAAVSLADLPTLAAMKLAAERSKDIEDLERVASALDIDTPEELVDLAYEKYGEESIPLSAGRENYLIVAGEALAAARAFRVRGDYRR</sequence>
<reference evidence="1 2" key="1">
    <citation type="submission" date="2017-02" db="EMBL/GenBank/DDBJ databases">
        <authorList>
            <person name="Peterson S.W."/>
        </authorList>
    </citation>
    <scope>NUCLEOTIDE SEQUENCE [LARGE SCALE GENOMIC DNA]</scope>
    <source>
        <strain evidence="1 2">B Ar 00.02</strain>
    </source>
</reference>
<keyword evidence="2" id="KW-1185">Reference proteome</keyword>
<evidence type="ECO:0000313" key="2">
    <source>
        <dbReference type="Proteomes" id="UP000195913"/>
    </source>
</evidence>
<proteinExistence type="predicted"/>
<dbReference type="AlphaFoldDB" id="A0A1R4GA13"/>
<protein>
    <submittedName>
        <fullName evidence="1">Uncharacterized protein</fullName>
    </submittedName>
</protein>
<dbReference type="EMBL" id="FUHW01000032">
    <property type="protein sequence ID" value="SJM64903.1"/>
    <property type="molecule type" value="Genomic_DNA"/>
</dbReference>
<organism evidence="1 2">
    <name type="scientific">Arthrobacter rhombi</name>
    <dbReference type="NCBI Taxonomy" id="71253"/>
    <lineage>
        <taxon>Bacteria</taxon>
        <taxon>Bacillati</taxon>
        <taxon>Actinomycetota</taxon>
        <taxon>Actinomycetes</taxon>
        <taxon>Micrococcales</taxon>
        <taxon>Micrococcaceae</taxon>
        <taxon>Arthrobacter</taxon>
    </lineage>
</organism>
<gene>
    <name evidence="1" type="ORF">FM101_08885</name>
</gene>
<accession>A0A1R4GA13</accession>
<dbReference type="RefSeq" id="WP_245806664.1">
    <property type="nucleotide sequence ID" value="NZ_FUHW01000032.1"/>
</dbReference>
<dbReference type="Proteomes" id="UP000195913">
    <property type="component" value="Unassembled WGS sequence"/>
</dbReference>
<evidence type="ECO:0000313" key="1">
    <source>
        <dbReference type="EMBL" id="SJM64903.1"/>
    </source>
</evidence>
<name>A0A1R4GA13_9MICC</name>